<geneLocation type="plasmid" evidence="2">
    <name>cbm2636_mp</name>
</geneLocation>
<gene>
    <name evidence="1" type="ORF">CBM2636_MP21157</name>
</gene>
<accession>A0A9Q7XV79</accession>
<dbReference type="AlphaFoldDB" id="A0A9Q7XV79"/>
<dbReference type="EMBL" id="LT984814">
    <property type="protein sequence ID" value="SPD68307.1"/>
    <property type="molecule type" value="Genomic_DNA"/>
</dbReference>
<name>A0A9Q7XV79_9BURK</name>
<protein>
    <submittedName>
        <fullName evidence="1">Uncharacterized protein</fullName>
    </submittedName>
</protein>
<evidence type="ECO:0000313" key="2">
    <source>
        <dbReference type="Proteomes" id="UP000254259"/>
    </source>
</evidence>
<keyword evidence="1" id="KW-0614">Plasmid</keyword>
<proteinExistence type="predicted"/>
<organism evidence="1 2">
    <name type="scientific">Cupriavidus taiwanensis</name>
    <dbReference type="NCBI Taxonomy" id="164546"/>
    <lineage>
        <taxon>Bacteria</taxon>
        <taxon>Pseudomonadati</taxon>
        <taxon>Pseudomonadota</taxon>
        <taxon>Betaproteobacteria</taxon>
        <taxon>Burkholderiales</taxon>
        <taxon>Burkholderiaceae</taxon>
        <taxon>Cupriavidus</taxon>
    </lineage>
</organism>
<sequence>MTDCRVLAALAIASPRFTIGSSRRTSLSYVNRQSLLRNGAARHKTEYLDCLAILQSYEPVPPSTADDAPNKHPCSRGCEDVAAGDHAKPPHDVSHIKNPCPFRKRNHFCPGAKAKSWF</sequence>
<dbReference type="Proteomes" id="UP000254259">
    <property type="component" value="Plasmid CBM2636_mp"/>
</dbReference>
<evidence type="ECO:0000313" key="1">
    <source>
        <dbReference type="EMBL" id="SPD68307.1"/>
    </source>
</evidence>
<reference evidence="1 2" key="1">
    <citation type="submission" date="2018-01" db="EMBL/GenBank/DDBJ databases">
        <authorList>
            <person name="Clerissi C."/>
        </authorList>
    </citation>
    <scope>NUCLEOTIDE SEQUENCE [LARGE SCALE GENOMIC DNA]</scope>
    <source>
        <strain evidence="1">Cupriavidus taiwanensis SWF 66322</strain>
        <plasmid evidence="2">cbm2636_mp</plasmid>
    </source>
</reference>